<evidence type="ECO:0000256" key="11">
    <source>
        <dbReference type="RuleBase" id="RU003357"/>
    </source>
</evidence>
<feature type="domain" description="TonB-dependent receptor-like beta-barrel" evidence="13">
    <location>
        <begin position="308"/>
        <end position="629"/>
    </location>
</feature>
<dbReference type="CDD" id="cd01347">
    <property type="entry name" value="ligand_gated_channel"/>
    <property type="match status" value="1"/>
</dbReference>
<keyword evidence="2 10" id="KW-0813">Transport</keyword>
<dbReference type="GO" id="GO:0015344">
    <property type="term" value="F:siderophore uptake transmembrane transporter activity"/>
    <property type="evidence" value="ECO:0007669"/>
    <property type="project" value="TreeGrafter"/>
</dbReference>
<dbReference type="AlphaFoldDB" id="A0A7W9L3I2"/>
<dbReference type="GO" id="GO:0009279">
    <property type="term" value="C:cell outer membrane"/>
    <property type="evidence" value="ECO:0007669"/>
    <property type="project" value="UniProtKB-SubCell"/>
</dbReference>
<evidence type="ECO:0000256" key="10">
    <source>
        <dbReference type="PROSITE-ProRule" id="PRU01360"/>
    </source>
</evidence>
<keyword evidence="9 10" id="KW-0998">Cell outer membrane</keyword>
<dbReference type="EMBL" id="JACHOO010000009">
    <property type="protein sequence ID" value="MBB5754565.1"/>
    <property type="molecule type" value="Genomic_DNA"/>
</dbReference>
<feature type="signal peptide" evidence="12">
    <location>
        <begin position="1"/>
        <end position="24"/>
    </location>
</feature>
<dbReference type="InterPro" id="IPR012910">
    <property type="entry name" value="Plug_dom"/>
</dbReference>
<evidence type="ECO:0000256" key="8">
    <source>
        <dbReference type="ARBA" id="ARBA00023170"/>
    </source>
</evidence>
<sequence>MQAKRRDATALLLPIMIALPGAAAAEPAVLDEIVVTANRGPTALSETGSAVTVLDRDAIDRASAGSLVSLLRTVPGLSVSESGGPGGTIDVRLRGAETGHTLVLIDGVRVNDSAGSRDEFDFSVLTPTDIERIEVLRGPQSALYGSDAIGGVINIVTRRPDRGVSAHASVEAGSYGTVATRFGGAAGNDAIRLSGSGAIVRTDGFSRVGDRDSSEADGAAKLAGTVRAELGTPGDGPLLELGVSGYDQSADYDKAPPSLSDACPSVDLACYKDAAAIRGEAKNETEKSLVTGFAKLSGSAFDDRFEPSLTLFGTDYDRENREPGTSSTRVDHFASTSFGAEYQGTIGLDAYGDLTLGGRLEREQARYDTENATGFTAYESDRTLYALFALHQVSLFDDLHLSFAGRYDGDPDGADFLTGRVTAAYDLADLGTTLRASAGTGAKRATAYMIGSNLAYQPSYPDLISADIAPEKSVGFDLGIDQSLFDGRLRFSATGFYNRFEDLISFVSIAYPAGYFENVARAEAHGLELSANATLIEGWLAADATWTWQRTEDLDTGLALARRPENSGTLGLTLTGIDRFESRAALTYVGEQFNKAGEVEKIDSYLRLDLSASYRLAPQTTLTGRIENVTDADYQDPLGYNTAGRSYYVGLAWTY</sequence>
<dbReference type="Gene3D" id="2.40.170.20">
    <property type="entry name" value="TonB-dependent receptor, beta-barrel domain"/>
    <property type="match status" value="1"/>
</dbReference>
<evidence type="ECO:0000313" key="16">
    <source>
        <dbReference type="Proteomes" id="UP000523821"/>
    </source>
</evidence>
<dbReference type="InterPro" id="IPR037066">
    <property type="entry name" value="Plug_dom_sf"/>
</dbReference>
<keyword evidence="7 10" id="KW-0472">Membrane</keyword>
<dbReference type="PANTHER" id="PTHR30069">
    <property type="entry name" value="TONB-DEPENDENT OUTER MEMBRANE RECEPTOR"/>
    <property type="match status" value="1"/>
</dbReference>
<evidence type="ECO:0000256" key="3">
    <source>
        <dbReference type="ARBA" id="ARBA00022452"/>
    </source>
</evidence>
<keyword evidence="16" id="KW-1185">Reference proteome</keyword>
<accession>A0A7W9L3I2</accession>
<keyword evidence="8" id="KW-0675">Receptor</keyword>
<dbReference type="SUPFAM" id="SSF56935">
    <property type="entry name" value="Porins"/>
    <property type="match status" value="1"/>
</dbReference>
<evidence type="ECO:0000256" key="7">
    <source>
        <dbReference type="ARBA" id="ARBA00023136"/>
    </source>
</evidence>
<keyword evidence="5 12" id="KW-0732">Signal</keyword>
<evidence type="ECO:0000256" key="1">
    <source>
        <dbReference type="ARBA" id="ARBA00004571"/>
    </source>
</evidence>
<keyword evidence="6 11" id="KW-0798">TonB box</keyword>
<dbReference type="GO" id="GO:0044718">
    <property type="term" value="P:siderophore transmembrane transport"/>
    <property type="evidence" value="ECO:0007669"/>
    <property type="project" value="TreeGrafter"/>
</dbReference>
<organism evidence="15 16">
    <name type="scientific">Prosthecomicrobium pneumaticum</name>
    <dbReference type="NCBI Taxonomy" id="81895"/>
    <lineage>
        <taxon>Bacteria</taxon>
        <taxon>Pseudomonadati</taxon>
        <taxon>Pseudomonadota</taxon>
        <taxon>Alphaproteobacteria</taxon>
        <taxon>Hyphomicrobiales</taxon>
        <taxon>Kaistiaceae</taxon>
        <taxon>Prosthecomicrobium</taxon>
    </lineage>
</organism>
<gene>
    <name evidence="15" type="ORF">GGQ63_003653</name>
</gene>
<evidence type="ECO:0000256" key="2">
    <source>
        <dbReference type="ARBA" id="ARBA00022448"/>
    </source>
</evidence>
<dbReference type="PANTHER" id="PTHR30069:SF29">
    <property type="entry name" value="HEMOGLOBIN AND HEMOGLOBIN-HAPTOGLOBIN-BINDING PROTEIN 1-RELATED"/>
    <property type="match status" value="1"/>
</dbReference>
<evidence type="ECO:0000313" key="15">
    <source>
        <dbReference type="EMBL" id="MBB5754565.1"/>
    </source>
</evidence>
<name>A0A7W9L3I2_9HYPH</name>
<dbReference type="RefSeq" id="WP_183858017.1">
    <property type="nucleotide sequence ID" value="NZ_JACHOO010000009.1"/>
</dbReference>
<comment type="subcellular location">
    <subcellularLocation>
        <location evidence="1 10">Cell outer membrane</location>
        <topology evidence="1 10">Multi-pass membrane protein</topology>
    </subcellularLocation>
</comment>
<evidence type="ECO:0000256" key="4">
    <source>
        <dbReference type="ARBA" id="ARBA00022692"/>
    </source>
</evidence>
<feature type="domain" description="TonB-dependent receptor plug" evidence="14">
    <location>
        <begin position="44"/>
        <end position="152"/>
    </location>
</feature>
<feature type="chain" id="PRO_5030559102" evidence="12">
    <location>
        <begin position="25"/>
        <end position="655"/>
    </location>
</feature>
<reference evidence="15 16" key="1">
    <citation type="submission" date="2020-08" db="EMBL/GenBank/DDBJ databases">
        <title>Genomic Encyclopedia of Type Strains, Phase IV (KMG-IV): sequencing the most valuable type-strain genomes for metagenomic binning, comparative biology and taxonomic classification.</title>
        <authorList>
            <person name="Goeker M."/>
        </authorList>
    </citation>
    <scope>NUCLEOTIDE SEQUENCE [LARGE SCALE GENOMIC DNA]</scope>
    <source>
        <strain evidence="15 16">DSM 16268</strain>
    </source>
</reference>
<dbReference type="InterPro" id="IPR000531">
    <property type="entry name" value="Beta-barrel_TonB"/>
</dbReference>
<comment type="caution">
    <text evidence="15">The sequence shown here is derived from an EMBL/GenBank/DDBJ whole genome shotgun (WGS) entry which is preliminary data.</text>
</comment>
<evidence type="ECO:0000256" key="9">
    <source>
        <dbReference type="ARBA" id="ARBA00023237"/>
    </source>
</evidence>
<comment type="similarity">
    <text evidence="10 11">Belongs to the TonB-dependent receptor family.</text>
</comment>
<keyword evidence="3 10" id="KW-1134">Transmembrane beta strand</keyword>
<dbReference type="Pfam" id="PF00593">
    <property type="entry name" value="TonB_dep_Rec_b-barrel"/>
    <property type="match status" value="1"/>
</dbReference>
<dbReference type="InterPro" id="IPR039426">
    <property type="entry name" value="TonB-dep_rcpt-like"/>
</dbReference>
<dbReference type="Gene3D" id="2.170.130.10">
    <property type="entry name" value="TonB-dependent receptor, plug domain"/>
    <property type="match status" value="1"/>
</dbReference>
<dbReference type="PROSITE" id="PS52016">
    <property type="entry name" value="TONB_DEPENDENT_REC_3"/>
    <property type="match status" value="1"/>
</dbReference>
<evidence type="ECO:0000256" key="5">
    <source>
        <dbReference type="ARBA" id="ARBA00022729"/>
    </source>
</evidence>
<evidence type="ECO:0000256" key="6">
    <source>
        <dbReference type="ARBA" id="ARBA00023077"/>
    </source>
</evidence>
<evidence type="ECO:0000256" key="12">
    <source>
        <dbReference type="SAM" id="SignalP"/>
    </source>
</evidence>
<evidence type="ECO:0000259" key="13">
    <source>
        <dbReference type="Pfam" id="PF00593"/>
    </source>
</evidence>
<proteinExistence type="inferred from homology"/>
<evidence type="ECO:0000259" key="14">
    <source>
        <dbReference type="Pfam" id="PF07715"/>
    </source>
</evidence>
<dbReference type="Proteomes" id="UP000523821">
    <property type="component" value="Unassembled WGS sequence"/>
</dbReference>
<keyword evidence="4 10" id="KW-0812">Transmembrane</keyword>
<dbReference type="Pfam" id="PF07715">
    <property type="entry name" value="Plug"/>
    <property type="match status" value="1"/>
</dbReference>
<dbReference type="InterPro" id="IPR036942">
    <property type="entry name" value="Beta-barrel_TonB_sf"/>
</dbReference>
<protein>
    <submittedName>
        <fullName evidence="15">Vitamin B12 transporter</fullName>
    </submittedName>
</protein>